<accession>A0A0E9RDX8</accession>
<reference evidence="1" key="2">
    <citation type="journal article" date="2015" name="Fish Shellfish Immunol.">
        <title>Early steps in the European eel (Anguilla anguilla)-Vibrio vulnificus interaction in the gills: Role of the RtxA13 toxin.</title>
        <authorList>
            <person name="Callol A."/>
            <person name="Pajuelo D."/>
            <person name="Ebbesson L."/>
            <person name="Teles M."/>
            <person name="MacKenzie S."/>
            <person name="Amaro C."/>
        </authorList>
    </citation>
    <scope>NUCLEOTIDE SEQUENCE</scope>
</reference>
<evidence type="ECO:0000313" key="1">
    <source>
        <dbReference type="EMBL" id="JAH27274.1"/>
    </source>
</evidence>
<name>A0A0E9RDX8_ANGAN</name>
<sequence length="51" mass="5789">MIHSHCLSAAFFTDCEDGGVRWWGVGLGPSTEQVRIEHLEENKEFQQGDLK</sequence>
<dbReference type="AlphaFoldDB" id="A0A0E9RDX8"/>
<protein>
    <submittedName>
        <fullName evidence="1">Uncharacterized protein</fullName>
    </submittedName>
</protein>
<organism evidence="1">
    <name type="scientific">Anguilla anguilla</name>
    <name type="common">European freshwater eel</name>
    <name type="synonym">Muraena anguilla</name>
    <dbReference type="NCBI Taxonomy" id="7936"/>
    <lineage>
        <taxon>Eukaryota</taxon>
        <taxon>Metazoa</taxon>
        <taxon>Chordata</taxon>
        <taxon>Craniata</taxon>
        <taxon>Vertebrata</taxon>
        <taxon>Euteleostomi</taxon>
        <taxon>Actinopterygii</taxon>
        <taxon>Neopterygii</taxon>
        <taxon>Teleostei</taxon>
        <taxon>Anguilliformes</taxon>
        <taxon>Anguillidae</taxon>
        <taxon>Anguilla</taxon>
    </lineage>
</organism>
<dbReference type="EMBL" id="GBXM01081303">
    <property type="protein sequence ID" value="JAH27274.1"/>
    <property type="molecule type" value="Transcribed_RNA"/>
</dbReference>
<reference evidence="1" key="1">
    <citation type="submission" date="2014-11" db="EMBL/GenBank/DDBJ databases">
        <authorList>
            <person name="Amaro Gonzalez C."/>
        </authorList>
    </citation>
    <scope>NUCLEOTIDE SEQUENCE</scope>
</reference>
<proteinExistence type="predicted"/>